<feature type="repeat" description="WD" evidence="1">
    <location>
        <begin position="4"/>
        <end position="34"/>
    </location>
</feature>
<dbReference type="AlphaFoldDB" id="A0A146KK38"/>
<sequence>FREYNGHVADIICISINVNNYIATASQDSTIKIWHHLTPYCLAQFKHQTQIVAVQWDPFIPDVFYAADHQGVYKYDLKK</sequence>
<dbReference type="InterPro" id="IPR015943">
    <property type="entry name" value="WD40/YVTN_repeat-like_dom_sf"/>
</dbReference>
<dbReference type="PROSITE" id="PS50082">
    <property type="entry name" value="WD_REPEATS_2"/>
    <property type="match status" value="1"/>
</dbReference>
<feature type="non-terminal residue" evidence="2">
    <location>
        <position position="79"/>
    </location>
</feature>
<proteinExistence type="predicted"/>
<name>A0A146KK38_9EUKA</name>
<dbReference type="InterPro" id="IPR036322">
    <property type="entry name" value="WD40_repeat_dom_sf"/>
</dbReference>
<dbReference type="InterPro" id="IPR001680">
    <property type="entry name" value="WD40_rpt"/>
</dbReference>
<evidence type="ECO:0000256" key="1">
    <source>
        <dbReference type="PROSITE-ProRule" id="PRU00221"/>
    </source>
</evidence>
<evidence type="ECO:0000313" key="2">
    <source>
        <dbReference type="EMBL" id="JAP95806.1"/>
    </source>
</evidence>
<dbReference type="EMBL" id="GDID01000800">
    <property type="protein sequence ID" value="JAP95806.1"/>
    <property type="molecule type" value="Transcribed_RNA"/>
</dbReference>
<dbReference type="Gene3D" id="2.130.10.10">
    <property type="entry name" value="YVTN repeat-like/Quinoprotein amine dehydrogenase"/>
    <property type="match status" value="1"/>
</dbReference>
<keyword evidence="1" id="KW-0853">WD repeat</keyword>
<dbReference type="SMART" id="SM00320">
    <property type="entry name" value="WD40"/>
    <property type="match status" value="2"/>
</dbReference>
<accession>A0A146KK38</accession>
<reference evidence="2" key="1">
    <citation type="submission" date="2015-07" db="EMBL/GenBank/DDBJ databases">
        <title>Adaptation to a free-living lifestyle via gene acquisitions in the diplomonad Trepomonas sp. PC1.</title>
        <authorList>
            <person name="Xu F."/>
            <person name="Jerlstrom-Hultqvist J."/>
            <person name="Kolisko M."/>
            <person name="Simpson A.G.B."/>
            <person name="Roger A.J."/>
            <person name="Svard S.G."/>
            <person name="Andersson J.O."/>
        </authorList>
    </citation>
    <scope>NUCLEOTIDE SEQUENCE</scope>
    <source>
        <strain evidence="2">PC1</strain>
    </source>
</reference>
<dbReference type="SUPFAM" id="SSF50978">
    <property type="entry name" value="WD40 repeat-like"/>
    <property type="match status" value="1"/>
</dbReference>
<protein>
    <submittedName>
        <fullName evidence="2">WD domain, G-beta repeat-containing protein</fullName>
    </submittedName>
</protein>
<dbReference type="Pfam" id="PF00400">
    <property type="entry name" value="WD40"/>
    <property type="match status" value="1"/>
</dbReference>
<organism evidence="2">
    <name type="scientific">Trepomonas sp. PC1</name>
    <dbReference type="NCBI Taxonomy" id="1076344"/>
    <lineage>
        <taxon>Eukaryota</taxon>
        <taxon>Metamonada</taxon>
        <taxon>Diplomonadida</taxon>
        <taxon>Hexamitidae</taxon>
        <taxon>Hexamitinae</taxon>
        <taxon>Trepomonas</taxon>
    </lineage>
</organism>
<dbReference type="PROSITE" id="PS50294">
    <property type="entry name" value="WD_REPEATS_REGION"/>
    <property type="match status" value="1"/>
</dbReference>
<gene>
    <name evidence="2" type="ORF">TPC1_11066</name>
</gene>
<feature type="non-terminal residue" evidence="2">
    <location>
        <position position="1"/>
    </location>
</feature>